<sequence length="117" mass="13348">MAIVEQGTHFGECSRVRYLEDARNTGGQETLETQRSRRDEGALEHTDGLQVRVITECEQVGASLCRRWTNQGGRVGVLESRQESDGAGRYEDSRTEPWRVGGFRVPWRVGSLRKPWR</sequence>
<dbReference type="Proteomes" id="UP000281406">
    <property type="component" value="Unassembled WGS sequence"/>
</dbReference>
<feature type="compositionally biased region" description="Basic and acidic residues" evidence="1">
    <location>
        <begin position="32"/>
        <end position="44"/>
    </location>
</feature>
<reference evidence="2 3" key="1">
    <citation type="submission" date="2018-10" db="EMBL/GenBank/DDBJ databases">
        <title>Genome assembly for a Yunnan-Guizhou Plateau 3E fish, Anabarilius grahami (Regan), and its evolutionary and genetic applications.</title>
        <authorList>
            <person name="Jiang W."/>
        </authorList>
    </citation>
    <scope>NUCLEOTIDE SEQUENCE [LARGE SCALE GENOMIC DNA]</scope>
    <source>
        <strain evidence="2">AG-KIZ</strain>
        <tissue evidence="2">Muscle</tissue>
    </source>
</reference>
<evidence type="ECO:0000313" key="3">
    <source>
        <dbReference type="Proteomes" id="UP000281406"/>
    </source>
</evidence>
<evidence type="ECO:0000256" key="1">
    <source>
        <dbReference type="SAM" id="MobiDB-lite"/>
    </source>
</evidence>
<dbReference type="EMBL" id="RJVU01019022">
    <property type="protein sequence ID" value="ROL51244.1"/>
    <property type="molecule type" value="Genomic_DNA"/>
</dbReference>
<name>A0A3N0YZD8_ANAGA</name>
<dbReference type="AlphaFoldDB" id="A0A3N0YZD8"/>
<feature type="region of interest" description="Disordered" evidence="1">
    <location>
        <begin position="24"/>
        <end position="44"/>
    </location>
</feature>
<proteinExistence type="predicted"/>
<organism evidence="2 3">
    <name type="scientific">Anabarilius grahami</name>
    <name type="common">Kanglang fish</name>
    <name type="synonym">Barilius grahami</name>
    <dbReference type="NCBI Taxonomy" id="495550"/>
    <lineage>
        <taxon>Eukaryota</taxon>
        <taxon>Metazoa</taxon>
        <taxon>Chordata</taxon>
        <taxon>Craniata</taxon>
        <taxon>Vertebrata</taxon>
        <taxon>Euteleostomi</taxon>
        <taxon>Actinopterygii</taxon>
        <taxon>Neopterygii</taxon>
        <taxon>Teleostei</taxon>
        <taxon>Ostariophysi</taxon>
        <taxon>Cypriniformes</taxon>
        <taxon>Xenocyprididae</taxon>
        <taxon>Xenocypridinae</taxon>
        <taxon>Xenocypridinae incertae sedis</taxon>
        <taxon>Anabarilius</taxon>
    </lineage>
</organism>
<accession>A0A3N0YZD8</accession>
<keyword evidence="3" id="KW-1185">Reference proteome</keyword>
<protein>
    <submittedName>
        <fullName evidence="2">Uncharacterized protein</fullName>
    </submittedName>
</protein>
<gene>
    <name evidence="2" type="ORF">DPX16_1486</name>
</gene>
<comment type="caution">
    <text evidence="2">The sequence shown here is derived from an EMBL/GenBank/DDBJ whole genome shotgun (WGS) entry which is preliminary data.</text>
</comment>
<evidence type="ECO:0000313" key="2">
    <source>
        <dbReference type="EMBL" id="ROL51244.1"/>
    </source>
</evidence>